<dbReference type="InterPro" id="IPR000594">
    <property type="entry name" value="ThiF_NAD_FAD-bd"/>
</dbReference>
<dbReference type="AlphaFoldDB" id="A0A4R1K812"/>
<dbReference type="Pfam" id="PF00899">
    <property type="entry name" value="ThiF"/>
    <property type="match status" value="1"/>
</dbReference>
<organism evidence="2 3">
    <name type="scientific">Seleniivibrio woodruffii</name>
    <dbReference type="NCBI Taxonomy" id="1078050"/>
    <lineage>
        <taxon>Bacteria</taxon>
        <taxon>Pseudomonadati</taxon>
        <taxon>Deferribacterota</taxon>
        <taxon>Deferribacteres</taxon>
        <taxon>Deferribacterales</taxon>
        <taxon>Geovibrionaceae</taxon>
        <taxon>Seleniivibrio</taxon>
    </lineage>
</organism>
<dbReference type="InterPro" id="IPR045886">
    <property type="entry name" value="ThiF/MoeB/HesA"/>
</dbReference>
<accession>A0A4R1K812</accession>
<sequence length="244" mass="27261">MHDYNERYRRQMMMKDFTPEKQEKLKNASVFVGGIGGLGGATAAYLASAGIGRLVISHYGNLTETNMNRQLLMDINRVGEPRVDIAYENLMKINPDLKLEMHNVRLNDENTPELIKHCDIAMSARPNFPERLSLNKACVDKGIPMIEAAMDDMNGYLFTVMPHETPCLACNMPADDKDWKELGFGVLGAVSGTIGCLAAVEIIKIITGHGEPLNGRMMFIDFMKMRTVMPKLNRNPQCPVCSHK</sequence>
<dbReference type="Proteomes" id="UP000294614">
    <property type="component" value="Unassembled WGS sequence"/>
</dbReference>
<dbReference type="GO" id="GO:0008641">
    <property type="term" value="F:ubiquitin-like modifier activating enzyme activity"/>
    <property type="evidence" value="ECO:0007669"/>
    <property type="project" value="InterPro"/>
</dbReference>
<evidence type="ECO:0000313" key="3">
    <source>
        <dbReference type="Proteomes" id="UP000294614"/>
    </source>
</evidence>
<dbReference type="RefSeq" id="WP_165871219.1">
    <property type="nucleotide sequence ID" value="NZ_SMGG01000004.1"/>
</dbReference>
<gene>
    <name evidence="2" type="ORF">C8D98_1305</name>
</gene>
<reference evidence="2 3" key="1">
    <citation type="submission" date="2019-03" db="EMBL/GenBank/DDBJ databases">
        <title>Genomic Encyclopedia of Type Strains, Phase IV (KMG-IV): sequencing the most valuable type-strain genomes for metagenomic binning, comparative biology and taxonomic classification.</title>
        <authorList>
            <person name="Goeker M."/>
        </authorList>
    </citation>
    <scope>NUCLEOTIDE SEQUENCE [LARGE SCALE GENOMIC DNA]</scope>
    <source>
        <strain evidence="2 3">DSM 24984</strain>
    </source>
</reference>
<dbReference type="InterPro" id="IPR035985">
    <property type="entry name" value="Ubiquitin-activating_enz"/>
</dbReference>
<dbReference type="GO" id="GO:0004792">
    <property type="term" value="F:thiosulfate-cyanide sulfurtransferase activity"/>
    <property type="evidence" value="ECO:0007669"/>
    <property type="project" value="TreeGrafter"/>
</dbReference>
<dbReference type="PANTHER" id="PTHR10953">
    <property type="entry name" value="UBIQUITIN-ACTIVATING ENZYME E1"/>
    <property type="match status" value="1"/>
</dbReference>
<evidence type="ECO:0000259" key="1">
    <source>
        <dbReference type="Pfam" id="PF00899"/>
    </source>
</evidence>
<evidence type="ECO:0000313" key="2">
    <source>
        <dbReference type="EMBL" id="TCK60432.1"/>
    </source>
</evidence>
<keyword evidence="2" id="KW-0548">Nucleotidyltransferase</keyword>
<dbReference type="GO" id="GO:0016779">
    <property type="term" value="F:nucleotidyltransferase activity"/>
    <property type="evidence" value="ECO:0007669"/>
    <property type="project" value="UniProtKB-KW"/>
</dbReference>
<dbReference type="CDD" id="cd00757">
    <property type="entry name" value="ThiF_MoeB_HesA_family"/>
    <property type="match status" value="1"/>
</dbReference>
<dbReference type="SUPFAM" id="SSF69572">
    <property type="entry name" value="Activating enzymes of the ubiquitin-like proteins"/>
    <property type="match status" value="1"/>
</dbReference>
<dbReference type="Gene3D" id="3.40.50.720">
    <property type="entry name" value="NAD(P)-binding Rossmann-like Domain"/>
    <property type="match status" value="1"/>
</dbReference>
<name>A0A4R1K812_9BACT</name>
<keyword evidence="2" id="KW-0808">Transferase</keyword>
<feature type="domain" description="THIF-type NAD/FAD binding fold" evidence="1">
    <location>
        <begin position="8"/>
        <end position="240"/>
    </location>
</feature>
<dbReference type="PANTHER" id="PTHR10953:SF102">
    <property type="entry name" value="ADENYLYLTRANSFERASE AND SULFURTRANSFERASE MOCS3"/>
    <property type="match status" value="1"/>
</dbReference>
<comment type="caution">
    <text evidence="2">The sequence shown here is derived from an EMBL/GenBank/DDBJ whole genome shotgun (WGS) entry which is preliminary data.</text>
</comment>
<dbReference type="EMBL" id="SMGG01000004">
    <property type="protein sequence ID" value="TCK60432.1"/>
    <property type="molecule type" value="Genomic_DNA"/>
</dbReference>
<proteinExistence type="predicted"/>
<protein>
    <submittedName>
        <fullName evidence="2">Molybdopterin/thiamine biosynthesis adenylyltransferase</fullName>
    </submittedName>
</protein>
<dbReference type="GO" id="GO:0005737">
    <property type="term" value="C:cytoplasm"/>
    <property type="evidence" value="ECO:0007669"/>
    <property type="project" value="TreeGrafter"/>
</dbReference>
<keyword evidence="3" id="KW-1185">Reference proteome</keyword>